<reference evidence="7 8" key="1">
    <citation type="journal article" date="2014" name="Antonie Van Leeuwenhoek">
        <title>Hyphomonas beringensis sp. nov. and Hyphomonas chukchiensis sp. nov., isolated from surface seawater of the Bering Sea and Chukchi Sea.</title>
        <authorList>
            <person name="Li C."/>
            <person name="Lai Q."/>
            <person name="Li G."/>
            <person name="Dong C."/>
            <person name="Wang J."/>
            <person name="Liao Y."/>
            <person name="Shao Z."/>
        </authorList>
    </citation>
    <scope>NUCLEOTIDE SEQUENCE [LARGE SCALE GENOMIC DNA]</scope>
    <source>
        <strain evidence="7 8">MHS-2</strain>
    </source>
</reference>
<dbReference type="Pfam" id="PF12698">
    <property type="entry name" value="ABC2_membrane_3"/>
    <property type="match status" value="1"/>
</dbReference>
<evidence type="ECO:0000313" key="7">
    <source>
        <dbReference type="EMBL" id="KCZ92444.1"/>
    </source>
</evidence>
<evidence type="ECO:0000256" key="3">
    <source>
        <dbReference type="ARBA" id="ARBA00022989"/>
    </source>
</evidence>
<evidence type="ECO:0000256" key="2">
    <source>
        <dbReference type="ARBA" id="ARBA00022692"/>
    </source>
</evidence>
<sequence length="465" mass="50514">MRNVYLIFRRDYLGYVRAWGFWLSLAAVPLFMIIGGSFAVFAMKSTPVRYYAVIESGTTYADAIDDQFARGEQETARQARDMVDGMNLPPESRQRIEINADDAASERKFIRVPAPADDIDSLRPYLLGEKLVSGPLGDKPLFAAFIPSADGKTLEYWSDDVNVSTLLNTAAAAMRHLAERNALADAGLPADFLEQVEASAIDVPARRIRSVAEQSSAGSEVTMADRAPTYVAGGLAYFLWLMIFSIIQYLLMGTIEERSNKIFDTLLTSVKLPELLAGKLLAVFAVTSTMMASWGLFALAASAFAATQLPGGADLFTPFLAAIADPGIILPGLISFVLGYLMYGVIFMALGSLCDTIQEAQTLLSPMMILLMLPMFAIFIAFQDPGSPVVDIAAWVPIFTPFLLILRMPNDPPMWEVAAQMVIMAATTLLILWGATKVYRAGAVHGAGIGDLGGVFKRMISRKNG</sequence>
<accession>A0A059FP83</accession>
<organism evidence="7 8">
    <name type="scientific">Hyphomonas johnsonii MHS-2</name>
    <dbReference type="NCBI Taxonomy" id="1280950"/>
    <lineage>
        <taxon>Bacteria</taxon>
        <taxon>Pseudomonadati</taxon>
        <taxon>Pseudomonadota</taxon>
        <taxon>Alphaproteobacteria</taxon>
        <taxon>Hyphomonadales</taxon>
        <taxon>Hyphomonadaceae</taxon>
        <taxon>Hyphomonas</taxon>
    </lineage>
</organism>
<dbReference type="AlphaFoldDB" id="A0A059FP83"/>
<feature type="transmembrane region" description="Helical" evidence="5">
    <location>
        <begin position="21"/>
        <end position="43"/>
    </location>
</feature>
<dbReference type="Proteomes" id="UP000025171">
    <property type="component" value="Unassembled WGS sequence"/>
</dbReference>
<dbReference type="eggNOG" id="COG1668">
    <property type="taxonomic scope" value="Bacteria"/>
</dbReference>
<name>A0A059FP83_9PROT</name>
<dbReference type="GO" id="GO:0140359">
    <property type="term" value="F:ABC-type transporter activity"/>
    <property type="evidence" value="ECO:0007669"/>
    <property type="project" value="InterPro"/>
</dbReference>
<feature type="domain" description="ABC-2 type transporter transmembrane" evidence="6">
    <location>
        <begin position="19"/>
        <end position="435"/>
    </location>
</feature>
<evidence type="ECO:0000256" key="1">
    <source>
        <dbReference type="ARBA" id="ARBA00004141"/>
    </source>
</evidence>
<feature type="transmembrane region" description="Helical" evidence="5">
    <location>
        <begin position="327"/>
        <end position="351"/>
    </location>
</feature>
<comment type="subcellular location">
    <subcellularLocation>
        <location evidence="1">Membrane</location>
        <topology evidence="1">Multi-pass membrane protein</topology>
    </subcellularLocation>
</comment>
<proteinExistence type="predicted"/>
<keyword evidence="3 5" id="KW-1133">Transmembrane helix</keyword>
<dbReference type="RefSeq" id="WP_051618497.1">
    <property type="nucleotide sequence ID" value="NZ_ARYK01000004.1"/>
</dbReference>
<dbReference type="OrthoDB" id="7539112at2"/>
<evidence type="ECO:0000259" key="6">
    <source>
        <dbReference type="Pfam" id="PF12698"/>
    </source>
</evidence>
<feature type="transmembrane region" description="Helical" evidence="5">
    <location>
        <begin position="280"/>
        <end position="307"/>
    </location>
</feature>
<dbReference type="STRING" id="1280950.HJO_10424"/>
<keyword evidence="8" id="KW-1185">Reference proteome</keyword>
<dbReference type="GO" id="GO:0016020">
    <property type="term" value="C:membrane"/>
    <property type="evidence" value="ECO:0007669"/>
    <property type="project" value="UniProtKB-SubCell"/>
</dbReference>
<feature type="transmembrane region" description="Helical" evidence="5">
    <location>
        <begin position="418"/>
        <end position="436"/>
    </location>
</feature>
<dbReference type="PATRIC" id="fig|1280950.3.peg.2085"/>
<dbReference type="PANTHER" id="PTHR43471:SF3">
    <property type="entry name" value="ABC TRANSPORTER PERMEASE PROTEIN NATB"/>
    <property type="match status" value="1"/>
</dbReference>
<protein>
    <recommendedName>
        <fullName evidence="6">ABC-2 type transporter transmembrane domain-containing protein</fullName>
    </recommendedName>
</protein>
<comment type="caution">
    <text evidence="7">The sequence shown here is derived from an EMBL/GenBank/DDBJ whole genome shotgun (WGS) entry which is preliminary data.</text>
</comment>
<evidence type="ECO:0000256" key="5">
    <source>
        <dbReference type="SAM" id="Phobius"/>
    </source>
</evidence>
<dbReference type="PANTHER" id="PTHR43471">
    <property type="entry name" value="ABC TRANSPORTER PERMEASE"/>
    <property type="match status" value="1"/>
</dbReference>
<keyword evidence="4 5" id="KW-0472">Membrane</keyword>
<feature type="transmembrane region" description="Helical" evidence="5">
    <location>
        <begin position="230"/>
        <end position="251"/>
    </location>
</feature>
<evidence type="ECO:0000256" key="4">
    <source>
        <dbReference type="ARBA" id="ARBA00023136"/>
    </source>
</evidence>
<dbReference type="EMBL" id="ARYK01000004">
    <property type="protein sequence ID" value="KCZ92444.1"/>
    <property type="molecule type" value="Genomic_DNA"/>
</dbReference>
<evidence type="ECO:0000313" key="8">
    <source>
        <dbReference type="Proteomes" id="UP000025171"/>
    </source>
</evidence>
<keyword evidence="2 5" id="KW-0812">Transmembrane</keyword>
<feature type="transmembrane region" description="Helical" evidence="5">
    <location>
        <begin position="363"/>
        <end position="382"/>
    </location>
</feature>
<gene>
    <name evidence="7" type="ORF">HJO_10424</name>
</gene>
<dbReference type="InterPro" id="IPR013525">
    <property type="entry name" value="ABC2_TM"/>
</dbReference>